<keyword evidence="2" id="KW-1185">Reference proteome</keyword>
<organism evidence="1 2">
    <name type="scientific">Magallana gigas</name>
    <name type="common">Pacific oyster</name>
    <name type="synonym">Crassostrea gigas</name>
    <dbReference type="NCBI Taxonomy" id="29159"/>
    <lineage>
        <taxon>Eukaryota</taxon>
        <taxon>Metazoa</taxon>
        <taxon>Spiralia</taxon>
        <taxon>Lophotrochozoa</taxon>
        <taxon>Mollusca</taxon>
        <taxon>Bivalvia</taxon>
        <taxon>Autobranchia</taxon>
        <taxon>Pteriomorphia</taxon>
        <taxon>Ostreida</taxon>
        <taxon>Ostreoidea</taxon>
        <taxon>Ostreidae</taxon>
        <taxon>Magallana</taxon>
    </lineage>
</organism>
<name>A0A8W8J7C1_MAGGI</name>
<evidence type="ECO:0000313" key="1">
    <source>
        <dbReference type="EnsemblMetazoa" id="G17635.1:cds"/>
    </source>
</evidence>
<protein>
    <recommendedName>
        <fullName evidence="3">Transposase Helix-turn-helix domain-containing protein</fullName>
    </recommendedName>
</protein>
<accession>A0A8W8J7C1</accession>
<proteinExistence type="predicted"/>
<dbReference type="Proteomes" id="UP000005408">
    <property type="component" value="Unassembled WGS sequence"/>
</dbReference>
<dbReference type="AlphaFoldDB" id="A0A8W8J7C1"/>
<sequence>MRVIHIKRDSVPKVEEYVLNVVQLISDPQHIDDFKVHFRLSRELYMAILNEVFVVLQRNGHGPQANVLPDKQLLVALWYLANTASMREVSHLFGLSMSTVHGIIKDVFKLSYWPTKQKGYKMPHP</sequence>
<evidence type="ECO:0008006" key="3">
    <source>
        <dbReference type="Google" id="ProtNLM"/>
    </source>
</evidence>
<dbReference type="InterPro" id="IPR013324">
    <property type="entry name" value="RNA_pol_sigma_r3/r4-like"/>
</dbReference>
<dbReference type="EnsemblMetazoa" id="G17635.1">
    <property type="protein sequence ID" value="G17635.1:cds"/>
    <property type="gene ID" value="G17635"/>
</dbReference>
<reference evidence="1" key="1">
    <citation type="submission" date="2022-08" db="UniProtKB">
        <authorList>
            <consortium name="EnsemblMetazoa"/>
        </authorList>
    </citation>
    <scope>IDENTIFICATION</scope>
    <source>
        <strain evidence="1">05x7-T-G4-1.051#20</strain>
    </source>
</reference>
<dbReference type="SUPFAM" id="SSF88659">
    <property type="entry name" value="Sigma3 and sigma4 domains of RNA polymerase sigma factors"/>
    <property type="match status" value="1"/>
</dbReference>
<evidence type="ECO:0000313" key="2">
    <source>
        <dbReference type="Proteomes" id="UP000005408"/>
    </source>
</evidence>